<accession>A0A7W9T070</accession>
<dbReference type="EMBL" id="JACHGG010000001">
    <property type="protein sequence ID" value="MBB6058278.1"/>
    <property type="molecule type" value="Genomic_DNA"/>
</dbReference>
<evidence type="ECO:0000313" key="3">
    <source>
        <dbReference type="Proteomes" id="UP000532746"/>
    </source>
</evidence>
<evidence type="ECO:0000256" key="1">
    <source>
        <dbReference type="SAM" id="Phobius"/>
    </source>
</evidence>
<sequence length="133" mass="15319">MYNYLFYKSYQLGRASGNYDDMPVLGGVVFVCLCFMLNVFTLLFLIEGAGIQKITLPDERFRFIIALGLVGLFVAFYQYGNRYERVISYYEARERKAGIGLHPILVITAYYVGSFLVMLVAALYKNKDWIFAQ</sequence>
<keyword evidence="1" id="KW-0812">Transmembrane</keyword>
<keyword evidence="3" id="KW-1185">Reference proteome</keyword>
<evidence type="ECO:0000313" key="2">
    <source>
        <dbReference type="EMBL" id="MBB6058278.1"/>
    </source>
</evidence>
<feature type="transmembrane region" description="Helical" evidence="1">
    <location>
        <begin position="99"/>
        <end position="124"/>
    </location>
</feature>
<keyword evidence="1" id="KW-0472">Membrane</keyword>
<name>A0A7W9T070_9BACT</name>
<feature type="transmembrane region" description="Helical" evidence="1">
    <location>
        <begin position="24"/>
        <end position="49"/>
    </location>
</feature>
<keyword evidence="1" id="KW-1133">Transmembrane helix</keyword>
<proteinExistence type="predicted"/>
<feature type="transmembrane region" description="Helical" evidence="1">
    <location>
        <begin position="61"/>
        <end position="79"/>
    </location>
</feature>
<gene>
    <name evidence="2" type="ORF">HNQ93_001108</name>
</gene>
<organism evidence="2 3">
    <name type="scientific">Hymenobacter luteus</name>
    <dbReference type="NCBI Taxonomy" id="1411122"/>
    <lineage>
        <taxon>Bacteria</taxon>
        <taxon>Pseudomonadati</taxon>
        <taxon>Bacteroidota</taxon>
        <taxon>Cytophagia</taxon>
        <taxon>Cytophagales</taxon>
        <taxon>Hymenobacteraceae</taxon>
        <taxon>Hymenobacter</taxon>
    </lineage>
</organism>
<dbReference type="Proteomes" id="UP000532746">
    <property type="component" value="Unassembled WGS sequence"/>
</dbReference>
<protein>
    <submittedName>
        <fullName evidence="2">Uncharacterized protein</fullName>
    </submittedName>
</protein>
<comment type="caution">
    <text evidence="2">The sequence shown here is derived from an EMBL/GenBank/DDBJ whole genome shotgun (WGS) entry which is preliminary data.</text>
</comment>
<reference evidence="2 3" key="1">
    <citation type="submission" date="2020-08" db="EMBL/GenBank/DDBJ databases">
        <title>Genomic Encyclopedia of Type Strains, Phase IV (KMG-IV): sequencing the most valuable type-strain genomes for metagenomic binning, comparative biology and taxonomic classification.</title>
        <authorList>
            <person name="Goeker M."/>
        </authorList>
    </citation>
    <scope>NUCLEOTIDE SEQUENCE [LARGE SCALE GENOMIC DNA]</scope>
    <source>
        <strain evidence="2 3">DSM 26718</strain>
    </source>
</reference>
<dbReference type="AlphaFoldDB" id="A0A7W9T070"/>
<dbReference type="RefSeq" id="WP_183401575.1">
    <property type="nucleotide sequence ID" value="NZ_JACHGG010000001.1"/>
</dbReference>